<dbReference type="GO" id="GO:0034220">
    <property type="term" value="P:monoatomic ion transmembrane transport"/>
    <property type="evidence" value="ECO:0007669"/>
    <property type="project" value="UniProtKB-KW"/>
</dbReference>
<feature type="transmembrane region" description="Helical" evidence="8">
    <location>
        <begin position="56"/>
        <end position="76"/>
    </location>
</feature>
<organism evidence="10 11">
    <name type="scientific">Streptomyces zingiberis</name>
    <dbReference type="NCBI Taxonomy" id="2053010"/>
    <lineage>
        <taxon>Bacteria</taxon>
        <taxon>Bacillati</taxon>
        <taxon>Actinomycetota</taxon>
        <taxon>Actinomycetes</taxon>
        <taxon>Kitasatosporales</taxon>
        <taxon>Streptomycetaceae</taxon>
        <taxon>Streptomyces</taxon>
    </lineage>
</organism>
<evidence type="ECO:0000256" key="4">
    <source>
        <dbReference type="ARBA" id="ARBA00022989"/>
    </source>
</evidence>
<keyword evidence="7 10" id="KW-0407">Ion channel</keyword>
<feature type="domain" description="Potassium channel" evidence="9">
    <location>
        <begin position="105"/>
        <end position="178"/>
    </location>
</feature>
<evidence type="ECO:0000256" key="2">
    <source>
        <dbReference type="ARBA" id="ARBA00022448"/>
    </source>
</evidence>
<comment type="caution">
    <text evidence="10">The sequence shown here is derived from an EMBL/GenBank/DDBJ whole genome shotgun (WGS) entry which is preliminary data.</text>
</comment>
<dbReference type="PANTHER" id="PTHR11537:SF254">
    <property type="entry name" value="POTASSIUM VOLTAGE-GATED CHANNEL PROTEIN SHAB"/>
    <property type="match status" value="1"/>
</dbReference>
<evidence type="ECO:0000256" key="1">
    <source>
        <dbReference type="ARBA" id="ARBA00004141"/>
    </source>
</evidence>
<keyword evidence="6 8" id="KW-0472">Membrane</keyword>
<dbReference type="Gene3D" id="1.20.5.110">
    <property type="match status" value="1"/>
</dbReference>
<evidence type="ECO:0000259" key="9">
    <source>
        <dbReference type="Pfam" id="PF07885"/>
    </source>
</evidence>
<evidence type="ECO:0000313" key="11">
    <source>
        <dbReference type="Proteomes" id="UP000695264"/>
    </source>
</evidence>
<name>A0ABX1BRQ3_9ACTN</name>
<feature type="transmembrane region" description="Helical" evidence="8">
    <location>
        <begin position="27"/>
        <end position="44"/>
    </location>
</feature>
<sequence length="193" mass="20982">MYLAAYTATVLDRGASADWQRVWAGTMYVTWGLFAVDYAGRLALSRHRWLFVRRHWLDAVVLALPVLRPLILVRFLGRRRVGKPLSLEGQVMAYTGLTVLLLGYVGALSVLSAERDARGASIRSFGDAVWWVCSTLSTTGYGDLVPVTFRGRVVGVVLMTVGVGLIGSVVGVFSSWLVRSFRGRQDGTAGSGG</sequence>
<gene>
    <name evidence="10" type="ORF">HCK00_07630</name>
</gene>
<dbReference type="Gene3D" id="1.10.287.70">
    <property type="match status" value="1"/>
</dbReference>
<evidence type="ECO:0000256" key="6">
    <source>
        <dbReference type="ARBA" id="ARBA00023136"/>
    </source>
</evidence>
<protein>
    <submittedName>
        <fullName evidence="10">Potassium channel family protein</fullName>
    </submittedName>
</protein>
<dbReference type="InterPro" id="IPR013099">
    <property type="entry name" value="K_chnl_dom"/>
</dbReference>
<accession>A0ABX1BRQ3</accession>
<keyword evidence="4 8" id="KW-1133">Transmembrane helix</keyword>
<evidence type="ECO:0000256" key="7">
    <source>
        <dbReference type="ARBA" id="ARBA00023303"/>
    </source>
</evidence>
<dbReference type="SUPFAM" id="SSF81324">
    <property type="entry name" value="Voltage-gated potassium channels"/>
    <property type="match status" value="1"/>
</dbReference>
<keyword evidence="5" id="KW-0406">Ion transport</keyword>
<feature type="transmembrane region" description="Helical" evidence="8">
    <location>
        <begin position="154"/>
        <end position="178"/>
    </location>
</feature>
<feature type="transmembrane region" description="Helical" evidence="8">
    <location>
        <begin position="125"/>
        <end position="142"/>
    </location>
</feature>
<dbReference type="PANTHER" id="PTHR11537">
    <property type="entry name" value="VOLTAGE-GATED POTASSIUM CHANNEL"/>
    <property type="match status" value="1"/>
</dbReference>
<dbReference type="InterPro" id="IPR027359">
    <property type="entry name" value="Volt_channel_dom_sf"/>
</dbReference>
<reference evidence="10 11" key="1">
    <citation type="submission" date="2020-03" db="EMBL/GenBank/DDBJ databases">
        <title>WGS of actinomycetes isolated from Thailand.</title>
        <authorList>
            <person name="Thawai C."/>
        </authorList>
    </citation>
    <scope>NUCLEOTIDE SEQUENCE [LARGE SCALE GENOMIC DNA]</scope>
    <source>
        <strain evidence="10 11">PLAI 1-29</strain>
    </source>
</reference>
<feature type="transmembrane region" description="Helical" evidence="8">
    <location>
        <begin position="91"/>
        <end position="113"/>
    </location>
</feature>
<evidence type="ECO:0000256" key="8">
    <source>
        <dbReference type="SAM" id="Phobius"/>
    </source>
</evidence>
<evidence type="ECO:0000256" key="3">
    <source>
        <dbReference type="ARBA" id="ARBA00022692"/>
    </source>
</evidence>
<keyword evidence="2" id="KW-0813">Transport</keyword>
<dbReference type="EMBL" id="JAATEN010000004">
    <property type="protein sequence ID" value="NJQ00411.1"/>
    <property type="molecule type" value="Genomic_DNA"/>
</dbReference>
<keyword evidence="3 8" id="KW-0812">Transmembrane</keyword>
<dbReference type="Gene3D" id="1.20.120.350">
    <property type="entry name" value="Voltage-gated potassium channels. Chain C"/>
    <property type="match status" value="1"/>
</dbReference>
<keyword evidence="11" id="KW-1185">Reference proteome</keyword>
<dbReference type="Proteomes" id="UP000695264">
    <property type="component" value="Unassembled WGS sequence"/>
</dbReference>
<evidence type="ECO:0000256" key="5">
    <source>
        <dbReference type="ARBA" id="ARBA00023065"/>
    </source>
</evidence>
<proteinExistence type="predicted"/>
<comment type="subcellular location">
    <subcellularLocation>
        <location evidence="1">Membrane</location>
        <topology evidence="1">Multi-pass membrane protein</topology>
    </subcellularLocation>
</comment>
<evidence type="ECO:0000313" key="10">
    <source>
        <dbReference type="EMBL" id="NJQ00411.1"/>
    </source>
</evidence>
<dbReference type="InterPro" id="IPR028325">
    <property type="entry name" value="VG_K_chnl"/>
</dbReference>
<dbReference type="Pfam" id="PF07885">
    <property type="entry name" value="Ion_trans_2"/>
    <property type="match status" value="1"/>
</dbReference>